<comment type="subunit">
    <text evidence="2 10">Homodimer.</text>
</comment>
<evidence type="ECO:0000256" key="4">
    <source>
        <dbReference type="ARBA" id="ARBA00022598"/>
    </source>
</evidence>
<dbReference type="InterPro" id="IPR004154">
    <property type="entry name" value="Anticodon-bd"/>
</dbReference>
<dbReference type="Pfam" id="PF03129">
    <property type="entry name" value="HGTP_anticodon"/>
    <property type="match status" value="1"/>
</dbReference>
<dbReference type="CDD" id="cd00859">
    <property type="entry name" value="HisRS_anticodon"/>
    <property type="match status" value="1"/>
</dbReference>
<comment type="subcellular location">
    <subcellularLocation>
        <location evidence="10">Cytoplasm</location>
    </subcellularLocation>
</comment>
<keyword evidence="13" id="KW-1185">Reference proteome</keyword>
<evidence type="ECO:0000256" key="3">
    <source>
        <dbReference type="ARBA" id="ARBA00022490"/>
    </source>
</evidence>
<dbReference type="InterPro" id="IPR045864">
    <property type="entry name" value="aa-tRNA-synth_II/BPL/LPL"/>
</dbReference>
<keyword evidence="3 10" id="KW-0963">Cytoplasm</keyword>
<comment type="caution">
    <text evidence="12">The sequence shown here is derived from an EMBL/GenBank/DDBJ whole genome shotgun (WGS) entry which is preliminary data.</text>
</comment>
<comment type="similarity">
    <text evidence="1 10">Belongs to the class-II aminoacyl-tRNA synthetase family.</text>
</comment>
<dbReference type="Pfam" id="PF13393">
    <property type="entry name" value="tRNA-synt_His"/>
    <property type="match status" value="1"/>
</dbReference>
<dbReference type="NCBIfam" id="TIGR00442">
    <property type="entry name" value="hisS"/>
    <property type="match status" value="1"/>
</dbReference>
<dbReference type="InterPro" id="IPR041715">
    <property type="entry name" value="HisRS-like_core"/>
</dbReference>
<reference evidence="13" key="1">
    <citation type="journal article" date="2019" name="Int. J. Syst. Evol. Microbiol.">
        <title>The Global Catalogue of Microorganisms (GCM) 10K type strain sequencing project: providing services to taxonomists for standard genome sequencing and annotation.</title>
        <authorList>
            <consortium name="The Broad Institute Genomics Platform"/>
            <consortium name="The Broad Institute Genome Sequencing Center for Infectious Disease"/>
            <person name="Wu L."/>
            <person name="Ma J."/>
        </authorList>
    </citation>
    <scope>NUCLEOTIDE SEQUENCE [LARGE SCALE GENOMIC DNA]</scope>
    <source>
        <strain evidence="13">TBRC 5781</strain>
    </source>
</reference>
<dbReference type="InterPro" id="IPR006195">
    <property type="entry name" value="aa-tRNA-synth_II"/>
</dbReference>
<dbReference type="InterPro" id="IPR036621">
    <property type="entry name" value="Anticodon-bd_dom_sf"/>
</dbReference>
<evidence type="ECO:0000256" key="7">
    <source>
        <dbReference type="ARBA" id="ARBA00022917"/>
    </source>
</evidence>
<dbReference type="InterPro" id="IPR033656">
    <property type="entry name" value="HisRS_anticodon"/>
</dbReference>
<organism evidence="12 13">
    <name type="scientific">Rhizobium lemnae</name>
    <dbReference type="NCBI Taxonomy" id="1214924"/>
    <lineage>
        <taxon>Bacteria</taxon>
        <taxon>Pseudomonadati</taxon>
        <taxon>Pseudomonadota</taxon>
        <taxon>Alphaproteobacteria</taxon>
        <taxon>Hyphomicrobiales</taxon>
        <taxon>Rhizobiaceae</taxon>
        <taxon>Rhizobium/Agrobacterium group</taxon>
        <taxon>Rhizobium</taxon>
    </lineage>
</organism>
<dbReference type="Gene3D" id="3.40.50.800">
    <property type="entry name" value="Anticodon-binding domain"/>
    <property type="match status" value="1"/>
</dbReference>
<dbReference type="HAMAP" id="MF_00127">
    <property type="entry name" value="His_tRNA_synth"/>
    <property type="match status" value="1"/>
</dbReference>
<feature type="domain" description="Aminoacyl-transfer RNA synthetases class-II family profile" evidence="11">
    <location>
        <begin position="31"/>
        <end position="392"/>
    </location>
</feature>
<dbReference type="SUPFAM" id="SSF52954">
    <property type="entry name" value="Class II aaRS ABD-related"/>
    <property type="match status" value="1"/>
</dbReference>
<dbReference type="EC" id="6.1.1.21" evidence="10"/>
<evidence type="ECO:0000256" key="1">
    <source>
        <dbReference type="ARBA" id="ARBA00008226"/>
    </source>
</evidence>
<dbReference type="Gene3D" id="3.30.930.10">
    <property type="entry name" value="Bira Bifunctional Protein, Domain 2"/>
    <property type="match status" value="1"/>
</dbReference>
<dbReference type="EMBL" id="JBHSBD010000052">
    <property type="protein sequence ID" value="MFC3968878.1"/>
    <property type="molecule type" value="Genomic_DNA"/>
</dbReference>
<dbReference type="Proteomes" id="UP001595697">
    <property type="component" value="Unassembled WGS sequence"/>
</dbReference>
<evidence type="ECO:0000256" key="2">
    <source>
        <dbReference type="ARBA" id="ARBA00011738"/>
    </source>
</evidence>
<evidence type="ECO:0000256" key="6">
    <source>
        <dbReference type="ARBA" id="ARBA00022840"/>
    </source>
</evidence>
<keyword evidence="8 10" id="KW-0030">Aminoacyl-tRNA synthetase</keyword>
<evidence type="ECO:0000313" key="12">
    <source>
        <dbReference type="EMBL" id="MFC3968878.1"/>
    </source>
</evidence>
<keyword evidence="4 10" id="KW-0436">Ligase</keyword>
<evidence type="ECO:0000313" key="13">
    <source>
        <dbReference type="Proteomes" id="UP001595697"/>
    </source>
</evidence>
<protein>
    <recommendedName>
        <fullName evidence="10">Histidine--tRNA ligase</fullName>
        <ecNumber evidence="10">6.1.1.21</ecNumber>
    </recommendedName>
    <alternativeName>
        <fullName evidence="10">Histidyl-tRNA synthetase</fullName>
        <shortName evidence="10">HisRS</shortName>
    </alternativeName>
</protein>
<dbReference type="RefSeq" id="WP_247259216.1">
    <property type="nucleotide sequence ID" value="NZ_JALJQZ010000001.1"/>
</dbReference>
<dbReference type="InterPro" id="IPR004516">
    <property type="entry name" value="HisRS/HisZ"/>
</dbReference>
<gene>
    <name evidence="10 12" type="primary">hisS</name>
    <name evidence="12" type="ORF">ACFOVS_12195</name>
</gene>
<dbReference type="GO" id="GO:0004821">
    <property type="term" value="F:histidine-tRNA ligase activity"/>
    <property type="evidence" value="ECO:0007669"/>
    <property type="project" value="UniProtKB-EC"/>
</dbReference>
<dbReference type="InterPro" id="IPR015807">
    <property type="entry name" value="His-tRNA-ligase"/>
</dbReference>
<evidence type="ECO:0000256" key="9">
    <source>
        <dbReference type="ARBA" id="ARBA00047639"/>
    </source>
</evidence>
<dbReference type="PROSITE" id="PS50862">
    <property type="entry name" value="AA_TRNA_LIGASE_II"/>
    <property type="match status" value="1"/>
</dbReference>
<dbReference type="PANTHER" id="PTHR11476:SF7">
    <property type="entry name" value="HISTIDINE--TRNA LIGASE"/>
    <property type="match status" value="1"/>
</dbReference>
<evidence type="ECO:0000259" key="11">
    <source>
        <dbReference type="PROSITE" id="PS50862"/>
    </source>
</evidence>
<name>A0ABV8E8P3_9HYPH</name>
<dbReference type="SUPFAM" id="SSF55681">
    <property type="entry name" value="Class II aaRS and biotin synthetases"/>
    <property type="match status" value="1"/>
</dbReference>
<evidence type="ECO:0000256" key="8">
    <source>
        <dbReference type="ARBA" id="ARBA00023146"/>
    </source>
</evidence>
<evidence type="ECO:0000256" key="5">
    <source>
        <dbReference type="ARBA" id="ARBA00022741"/>
    </source>
</evidence>
<keyword evidence="5 10" id="KW-0547">Nucleotide-binding</keyword>
<keyword evidence="6 10" id="KW-0067">ATP-binding</keyword>
<comment type="catalytic activity">
    <reaction evidence="9 10">
        <text>tRNA(His) + L-histidine + ATP = L-histidyl-tRNA(His) + AMP + diphosphate + H(+)</text>
        <dbReference type="Rhea" id="RHEA:17313"/>
        <dbReference type="Rhea" id="RHEA-COMP:9665"/>
        <dbReference type="Rhea" id="RHEA-COMP:9689"/>
        <dbReference type="ChEBI" id="CHEBI:15378"/>
        <dbReference type="ChEBI" id="CHEBI:30616"/>
        <dbReference type="ChEBI" id="CHEBI:33019"/>
        <dbReference type="ChEBI" id="CHEBI:57595"/>
        <dbReference type="ChEBI" id="CHEBI:78442"/>
        <dbReference type="ChEBI" id="CHEBI:78527"/>
        <dbReference type="ChEBI" id="CHEBI:456215"/>
        <dbReference type="EC" id="6.1.1.21"/>
    </reaction>
</comment>
<dbReference type="PANTHER" id="PTHR11476">
    <property type="entry name" value="HISTIDYL-TRNA SYNTHETASE"/>
    <property type="match status" value="1"/>
</dbReference>
<evidence type="ECO:0000256" key="10">
    <source>
        <dbReference type="HAMAP-Rule" id="MF_00127"/>
    </source>
</evidence>
<dbReference type="PIRSF" id="PIRSF001549">
    <property type="entry name" value="His-tRNA_synth"/>
    <property type="match status" value="1"/>
</dbReference>
<accession>A0ABV8E8P3</accession>
<dbReference type="CDD" id="cd00773">
    <property type="entry name" value="HisRS-like_core"/>
    <property type="match status" value="1"/>
</dbReference>
<keyword evidence="7 10" id="KW-0648">Protein biosynthesis</keyword>
<sequence>MSDKQKKPQKLKARLPRGFVDRTAADIHATNEMVAKIREVYERYGFDPIETPLFEYTDALGKFLPDSDRPNEGVFSLQDDDEQWMSARYDLTAPLARHVAENFNEIQLPYRTYRAGYVFRNEKPGPGRFRQFMQFDADTVGAPGVNADAEMCMMMADTLEALGIKRGDYVIRVNNRKVLDSVLAAVGLSGEDKVGQRLSVLRALDKLDKFGIPGVVQLLSVKGRTDESGDHTKGAGLDDAQIMRLLNTLGWGAEGSGPNSTVDDRLTIMNLHDRLVEYEVPTEGATELLHIHDLVRAAGYDATRIKIDPSVVRGLEYYTGPVYEAELTFDVTNEKGEKVVFGSVGGGGRYDGLVSRFMGQPVPATGFSIGVSRLMTALKNLGKLGQDEILAPVLVTVMDGDVEAMGRYQRFTQGLRNEGIRAEMYQGNWKKFGNQLKYADRRGSPIAIIQGGDEREQGVVQIKDLIEGKRLSGEITDNTEWREARVAQVVVPEAELVAKVKEILEQQAEDRHRAKGD</sequence>
<proteinExistence type="inferred from homology"/>